<dbReference type="RefSeq" id="WP_187537153.1">
    <property type="nucleotide sequence ID" value="NZ_BAABJT010000001.1"/>
</dbReference>
<accession>A0A7G9SFD6</accession>
<dbReference type="KEGG" id="slut:H9L13_07520"/>
<name>A0A7G9SFD6_9SPHN</name>
<evidence type="ECO:0000313" key="1">
    <source>
        <dbReference type="EMBL" id="QNN66561.1"/>
    </source>
</evidence>
<sequence length="95" mass="10026">MTIRYSAFLVPLLLGACWTPGPGQVDPTRYPWDQRIAHGVAAGDYCVVQLETPSPTGIGSGRIVARGQVPTFEQVPPGAGAVTELTCGGETSRRD</sequence>
<keyword evidence="2" id="KW-1185">Reference proteome</keyword>
<protein>
    <submittedName>
        <fullName evidence="1">Uncharacterized protein</fullName>
    </submittedName>
</protein>
<proteinExistence type="predicted"/>
<organism evidence="1 2">
    <name type="scientific">Sphingomonas lutea</name>
    <dbReference type="NCBI Taxonomy" id="1045317"/>
    <lineage>
        <taxon>Bacteria</taxon>
        <taxon>Pseudomonadati</taxon>
        <taxon>Pseudomonadota</taxon>
        <taxon>Alphaproteobacteria</taxon>
        <taxon>Sphingomonadales</taxon>
        <taxon>Sphingomonadaceae</taxon>
        <taxon>Sphingomonas</taxon>
    </lineage>
</organism>
<dbReference type="AlphaFoldDB" id="A0A7G9SFD6"/>
<dbReference type="Proteomes" id="UP000515971">
    <property type="component" value="Chromosome"/>
</dbReference>
<gene>
    <name evidence="1" type="ORF">H9L13_07520</name>
</gene>
<reference evidence="1 2" key="1">
    <citation type="submission" date="2020-08" db="EMBL/GenBank/DDBJ databases">
        <title>Genome sequence of Sphingomonas lutea KCTC 23642T.</title>
        <authorList>
            <person name="Hyun D.-W."/>
            <person name="Bae J.-W."/>
        </authorList>
    </citation>
    <scope>NUCLEOTIDE SEQUENCE [LARGE SCALE GENOMIC DNA]</scope>
    <source>
        <strain evidence="1 2">KCTC 23642</strain>
    </source>
</reference>
<dbReference type="PROSITE" id="PS51257">
    <property type="entry name" value="PROKAR_LIPOPROTEIN"/>
    <property type="match status" value="1"/>
</dbReference>
<evidence type="ECO:0000313" key="2">
    <source>
        <dbReference type="Proteomes" id="UP000515971"/>
    </source>
</evidence>
<dbReference type="EMBL" id="CP060718">
    <property type="protein sequence ID" value="QNN66561.1"/>
    <property type="molecule type" value="Genomic_DNA"/>
</dbReference>